<keyword evidence="1" id="KW-0175">Coiled coil</keyword>
<dbReference type="InterPro" id="IPR028089">
    <property type="entry name" value="DUF4455"/>
</dbReference>
<feature type="domain" description="DUF4455" evidence="2">
    <location>
        <begin position="91"/>
        <end position="251"/>
    </location>
</feature>
<protein>
    <recommendedName>
        <fullName evidence="2">DUF4455 domain-containing protein</fullName>
    </recommendedName>
</protein>
<dbReference type="Proteomes" id="UP001516400">
    <property type="component" value="Unassembled WGS sequence"/>
</dbReference>
<dbReference type="EMBL" id="JABFTP020000124">
    <property type="protein sequence ID" value="KAL3280052.1"/>
    <property type="molecule type" value="Genomic_DNA"/>
</dbReference>
<sequence length="376" mass="44237">MKKNLGLEESVVRIIQLNKLDDKDISVHGTLSYMERCGDICTERKCMDSRIRLPPIKRTESENITWDIRGICGISSLEIQPGLAVHRVELKRKEKHDNIMKEMTLRMADLNESIEQEIRKHGQSLVSNVHMIKDNVENILNNIQEKDCSCLTKKVKIRMQEILKQLNDNRLLKIDDYCNHLRNLEKQRSEGFKIILKNAYKEMNTNLYIMPYEIQKFFEKKVQHLNQVSMNNYHCYTELEEKLKLQMQDELSYWLKKLKLYEDNSEKKPTQDKSSPIPSLQVIEEENDAIDVKAEIMSKLREAEENYHQLKKLSTKLKCLKFHPLLETFESYLFEMANATVSIIQADLVDQKGVRLDFDAIRALSNMHCVDEEELE</sequence>
<organism evidence="3 4">
    <name type="scientific">Cryptolaemus montrouzieri</name>
    <dbReference type="NCBI Taxonomy" id="559131"/>
    <lineage>
        <taxon>Eukaryota</taxon>
        <taxon>Metazoa</taxon>
        <taxon>Ecdysozoa</taxon>
        <taxon>Arthropoda</taxon>
        <taxon>Hexapoda</taxon>
        <taxon>Insecta</taxon>
        <taxon>Pterygota</taxon>
        <taxon>Neoptera</taxon>
        <taxon>Endopterygota</taxon>
        <taxon>Coleoptera</taxon>
        <taxon>Polyphaga</taxon>
        <taxon>Cucujiformia</taxon>
        <taxon>Coccinelloidea</taxon>
        <taxon>Coccinellidae</taxon>
        <taxon>Scymninae</taxon>
        <taxon>Scymnini</taxon>
        <taxon>Cryptolaemus</taxon>
    </lineage>
</organism>
<accession>A0ABD2NNL1</accession>
<feature type="coiled-coil region" evidence="1">
    <location>
        <begin position="293"/>
        <end position="320"/>
    </location>
</feature>
<evidence type="ECO:0000259" key="2">
    <source>
        <dbReference type="Pfam" id="PF14643"/>
    </source>
</evidence>
<evidence type="ECO:0000313" key="3">
    <source>
        <dbReference type="EMBL" id="KAL3280052.1"/>
    </source>
</evidence>
<comment type="caution">
    <text evidence="3">The sequence shown here is derived from an EMBL/GenBank/DDBJ whole genome shotgun (WGS) entry which is preliminary data.</text>
</comment>
<reference evidence="3 4" key="1">
    <citation type="journal article" date="2021" name="BMC Biol.">
        <title>Horizontally acquired antibacterial genes associated with adaptive radiation of ladybird beetles.</title>
        <authorList>
            <person name="Li H.S."/>
            <person name="Tang X.F."/>
            <person name="Huang Y.H."/>
            <person name="Xu Z.Y."/>
            <person name="Chen M.L."/>
            <person name="Du X.Y."/>
            <person name="Qiu B.Y."/>
            <person name="Chen P.T."/>
            <person name="Zhang W."/>
            <person name="Slipinski A."/>
            <person name="Escalona H.E."/>
            <person name="Waterhouse R.M."/>
            <person name="Zwick A."/>
            <person name="Pang H."/>
        </authorList>
    </citation>
    <scope>NUCLEOTIDE SEQUENCE [LARGE SCALE GENOMIC DNA]</scope>
    <source>
        <strain evidence="3">SYSU2018</strain>
    </source>
</reference>
<gene>
    <name evidence="3" type="ORF">HHI36_017559</name>
</gene>
<evidence type="ECO:0000256" key="1">
    <source>
        <dbReference type="SAM" id="Coils"/>
    </source>
</evidence>
<evidence type="ECO:0000313" key="4">
    <source>
        <dbReference type="Proteomes" id="UP001516400"/>
    </source>
</evidence>
<keyword evidence="4" id="KW-1185">Reference proteome</keyword>
<dbReference type="AlphaFoldDB" id="A0ABD2NNL1"/>
<proteinExistence type="predicted"/>
<feature type="non-terminal residue" evidence="3">
    <location>
        <position position="376"/>
    </location>
</feature>
<dbReference type="Pfam" id="PF14643">
    <property type="entry name" value="DUF4455"/>
    <property type="match status" value="1"/>
</dbReference>
<name>A0ABD2NNL1_9CUCU</name>